<protein>
    <submittedName>
        <fullName evidence="2">(Mediterranean fruit fly) hypothetical protein</fullName>
    </submittedName>
</protein>
<accession>A0A811UH33</accession>
<evidence type="ECO:0000313" key="2">
    <source>
        <dbReference type="EMBL" id="CAD6996513.1"/>
    </source>
</evidence>
<evidence type="ECO:0000256" key="1">
    <source>
        <dbReference type="SAM" id="MobiDB-lite"/>
    </source>
</evidence>
<dbReference type="AlphaFoldDB" id="A0A811UH33"/>
<name>A0A811UH33_CERCA</name>
<gene>
    <name evidence="2" type="ORF">CCAP1982_LOCUS5181</name>
</gene>
<feature type="region of interest" description="Disordered" evidence="1">
    <location>
        <begin position="1"/>
        <end position="27"/>
    </location>
</feature>
<dbReference type="EMBL" id="CAJHJT010000001">
    <property type="protein sequence ID" value="CAD6996513.1"/>
    <property type="molecule type" value="Genomic_DNA"/>
</dbReference>
<sequence length="72" mass="7955">MVAGTHAPHTTFNGDGGGGGGVGEQLYKPLADEDNKLARLNKRRYEPSPFYCYHRLNGLWTTSITSYTSYNT</sequence>
<comment type="caution">
    <text evidence="2">The sequence shown here is derived from an EMBL/GenBank/DDBJ whole genome shotgun (WGS) entry which is preliminary data.</text>
</comment>
<keyword evidence="3" id="KW-1185">Reference proteome</keyword>
<dbReference type="Proteomes" id="UP000606786">
    <property type="component" value="Unassembled WGS sequence"/>
</dbReference>
<evidence type="ECO:0000313" key="3">
    <source>
        <dbReference type="Proteomes" id="UP000606786"/>
    </source>
</evidence>
<reference evidence="2" key="1">
    <citation type="submission" date="2020-11" db="EMBL/GenBank/DDBJ databases">
        <authorList>
            <person name="Whitehead M."/>
        </authorList>
    </citation>
    <scope>NUCLEOTIDE SEQUENCE</scope>
    <source>
        <strain evidence="2">EGII</strain>
    </source>
</reference>
<feature type="compositionally biased region" description="Gly residues" evidence="1">
    <location>
        <begin position="14"/>
        <end position="23"/>
    </location>
</feature>
<proteinExistence type="predicted"/>
<organism evidence="2 3">
    <name type="scientific">Ceratitis capitata</name>
    <name type="common">Mediterranean fruit fly</name>
    <name type="synonym">Tephritis capitata</name>
    <dbReference type="NCBI Taxonomy" id="7213"/>
    <lineage>
        <taxon>Eukaryota</taxon>
        <taxon>Metazoa</taxon>
        <taxon>Ecdysozoa</taxon>
        <taxon>Arthropoda</taxon>
        <taxon>Hexapoda</taxon>
        <taxon>Insecta</taxon>
        <taxon>Pterygota</taxon>
        <taxon>Neoptera</taxon>
        <taxon>Endopterygota</taxon>
        <taxon>Diptera</taxon>
        <taxon>Brachycera</taxon>
        <taxon>Muscomorpha</taxon>
        <taxon>Tephritoidea</taxon>
        <taxon>Tephritidae</taxon>
        <taxon>Ceratitis</taxon>
        <taxon>Ceratitis</taxon>
    </lineage>
</organism>